<sequence length="157" mass="17059">MKSIKLLLIGLAAAFALTGCGDSSKDTPEPEGDGNVVGSWHLVSWSSLQSADVYLSFSESGSFDIYQRLYKPEYVHLDGTYSYDKPTLSGRYSDNTPWGSASYRVSFNADGTRMTLTSTSSTSDVSVFVKAEIPSEIISGALESTPQSRAEDMPRFL</sequence>
<protein>
    <recommendedName>
        <fullName evidence="4">Lipocalin-like domain-containing protein</fullName>
    </recommendedName>
</protein>
<evidence type="ECO:0000256" key="1">
    <source>
        <dbReference type="SAM" id="SignalP"/>
    </source>
</evidence>
<evidence type="ECO:0000313" key="2">
    <source>
        <dbReference type="EMBL" id="KAA2376033.1"/>
    </source>
</evidence>
<evidence type="ECO:0008006" key="4">
    <source>
        <dbReference type="Google" id="ProtNLM"/>
    </source>
</evidence>
<organism evidence="2 3">
    <name type="scientific">Alistipes shahii</name>
    <dbReference type="NCBI Taxonomy" id="328814"/>
    <lineage>
        <taxon>Bacteria</taxon>
        <taxon>Pseudomonadati</taxon>
        <taxon>Bacteroidota</taxon>
        <taxon>Bacteroidia</taxon>
        <taxon>Bacteroidales</taxon>
        <taxon>Rikenellaceae</taxon>
        <taxon>Alistipes</taxon>
    </lineage>
</organism>
<evidence type="ECO:0000313" key="3">
    <source>
        <dbReference type="Proteomes" id="UP000322658"/>
    </source>
</evidence>
<proteinExistence type="predicted"/>
<feature type="chain" id="PRO_5022833364" description="Lipocalin-like domain-containing protein" evidence="1">
    <location>
        <begin position="19"/>
        <end position="157"/>
    </location>
</feature>
<feature type="signal peptide" evidence="1">
    <location>
        <begin position="1"/>
        <end position="18"/>
    </location>
</feature>
<name>A0A5B3GQY9_9BACT</name>
<dbReference type="AlphaFoldDB" id="A0A5B3GQY9"/>
<keyword evidence="1" id="KW-0732">Signal</keyword>
<dbReference type="EMBL" id="VVXJ01000011">
    <property type="protein sequence ID" value="KAA2376033.1"/>
    <property type="molecule type" value="Genomic_DNA"/>
</dbReference>
<reference evidence="2 3" key="1">
    <citation type="journal article" date="2019" name="Nat. Med.">
        <title>A library of human gut bacterial isolates paired with longitudinal multiomics data enables mechanistic microbiome research.</title>
        <authorList>
            <person name="Poyet M."/>
            <person name="Groussin M."/>
            <person name="Gibbons S.M."/>
            <person name="Avila-Pacheco J."/>
            <person name="Jiang X."/>
            <person name="Kearney S.M."/>
            <person name="Perrotta A.R."/>
            <person name="Berdy B."/>
            <person name="Zhao S."/>
            <person name="Lieberman T.D."/>
            <person name="Swanson P.K."/>
            <person name="Smith M."/>
            <person name="Roesemann S."/>
            <person name="Alexander J.E."/>
            <person name="Rich S.A."/>
            <person name="Livny J."/>
            <person name="Vlamakis H."/>
            <person name="Clish C."/>
            <person name="Bullock K."/>
            <person name="Deik A."/>
            <person name="Scott J."/>
            <person name="Pierce K.A."/>
            <person name="Xavier R.J."/>
            <person name="Alm E.J."/>
        </authorList>
    </citation>
    <scope>NUCLEOTIDE SEQUENCE [LARGE SCALE GENOMIC DNA]</scope>
    <source>
        <strain evidence="2 3">BIOML-A1</strain>
    </source>
</reference>
<dbReference type="RefSeq" id="WP_147620356.1">
    <property type="nucleotide sequence ID" value="NZ_CATXTW010000003.1"/>
</dbReference>
<comment type="caution">
    <text evidence="2">The sequence shown here is derived from an EMBL/GenBank/DDBJ whole genome shotgun (WGS) entry which is preliminary data.</text>
</comment>
<dbReference type="PROSITE" id="PS51257">
    <property type="entry name" value="PROKAR_LIPOPROTEIN"/>
    <property type="match status" value="1"/>
</dbReference>
<gene>
    <name evidence="2" type="ORF">F2Y07_06245</name>
</gene>
<dbReference type="Proteomes" id="UP000322658">
    <property type="component" value="Unassembled WGS sequence"/>
</dbReference>
<accession>A0A5B3GQY9</accession>